<evidence type="ECO:0000256" key="2">
    <source>
        <dbReference type="ARBA" id="ARBA00007663"/>
    </source>
</evidence>
<dbReference type="EC" id="2.7.7.87" evidence="3"/>
<keyword evidence="4" id="KW-0963">Cytoplasm</keyword>
<dbReference type="Proteomes" id="UP000002072">
    <property type="component" value="Chromosome"/>
</dbReference>
<dbReference type="SUPFAM" id="SSF55821">
    <property type="entry name" value="YrdC/RibB"/>
    <property type="match status" value="1"/>
</dbReference>
<feature type="domain" description="YrdC-like" evidence="12">
    <location>
        <begin position="1"/>
        <end position="172"/>
    </location>
</feature>
<gene>
    <name evidence="13" type="ordered locus">Smon_1440</name>
</gene>
<dbReference type="InterPro" id="IPR017945">
    <property type="entry name" value="DHBP_synth_RibB-like_a/b_dom"/>
</dbReference>
<evidence type="ECO:0000256" key="4">
    <source>
        <dbReference type="ARBA" id="ARBA00022490"/>
    </source>
</evidence>
<evidence type="ECO:0000256" key="9">
    <source>
        <dbReference type="ARBA" id="ARBA00022840"/>
    </source>
</evidence>
<dbReference type="STRING" id="519441.Smon_1440"/>
<dbReference type="PANTHER" id="PTHR17490">
    <property type="entry name" value="SUA5"/>
    <property type="match status" value="1"/>
</dbReference>
<keyword evidence="5" id="KW-0808">Transferase</keyword>
<keyword evidence="8" id="KW-0547">Nucleotide-binding</keyword>
<dbReference type="OrthoDB" id="9814580at2"/>
<evidence type="ECO:0000256" key="3">
    <source>
        <dbReference type="ARBA" id="ARBA00012584"/>
    </source>
</evidence>
<evidence type="ECO:0000313" key="13">
    <source>
        <dbReference type="EMBL" id="ACZ01873.1"/>
    </source>
</evidence>
<evidence type="ECO:0000256" key="7">
    <source>
        <dbReference type="ARBA" id="ARBA00022695"/>
    </source>
</evidence>
<dbReference type="GO" id="GO:0005524">
    <property type="term" value="F:ATP binding"/>
    <property type="evidence" value="ECO:0007669"/>
    <property type="project" value="UniProtKB-KW"/>
</dbReference>
<dbReference type="KEGG" id="smf:Smon_1440"/>
<dbReference type="GO" id="GO:0003725">
    <property type="term" value="F:double-stranded RNA binding"/>
    <property type="evidence" value="ECO:0007669"/>
    <property type="project" value="InterPro"/>
</dbReference>
<comment type="subcellular location">
    <subcellularLocation>
        <location evidence="1">Cytoplasm</location>
    </subcellularLocation>
</comment>
<dbReference type="InterPro" id="IPR006070">
    <property type="entry name" value="Sua5-like_dom"/>
</dbReference>
<dbReference type="eggNOG" id="COG0009">
    <property type="taxonomic scope" value="Bacteria"/>
</dbReference>
<sequence length="183" mass="20563">MNSNVILFPTDTVYGLGSLPNKKALDKIFDIKKRDRNKKIIALVSKKETINKIIEINDLIDKIIDKFFPGPITLIAKSTPFIKELLGYEDIGVRIPNNKMALEIIEKFGGILMTTSANISGKEAPKKYSEIDEEILKLVDHKYIDDSNLSGISSSIFKIDGENITLLREGNISLIELIKLKEE</sequence>
<evidence type="ECO:0000256" key="1">
    <source>
        <dbReference type="ARBA" id="ARBA00004496"/>
    </source>
</evidence>
<dbReference type="GO" id="GO:0008033">
    <property type="term" value="P:tRNA processing"/>
    <property type="evidence" value="ECO:0007669"/>
    <property type="project" value="UniProtKB-KW"/>
</dbReference>
<dbReference type="GO" id="GO:0006450">
    <property type="term" value="P:regulation of translational fidelity"/>
    <property type="evidence" value="ECO:0007669"/>
    <property type="project" value="TreeGrafter"/>
</dbReference>
<organism evidence="13 14">
    <name type="scientific">Streptobacillus moniliformis (strain ATCC 14647 / DSM 12112 / NCTC 10651 / 9901)</name>
    <dbReference type="NCBI Taxonomy" id="519441"/>
    <lineage>
        <taxon>Bacteria</taxon>
        <taxon>Fusobacteriati</taxon>
        <taxon>Fusobacteriota</taxon>
        <taxon>Fusobacteriia</taxon>
        <taxon>Fusobacteriales</taxon>
        <taxon>Leptotrichiaceae</taxon>
        <taxon>Streptobacillus</taxon>
    </lineage>
</organism>
<dbReference type="GeneID" id="29673535"/>
<dbReference type="InterPro" id="IPR050156">
    <property type="entry name" value="TC-AMP_synthase_SUA5"/>
</dbReference>
<evidence type="ECO:0000256" key="10">
    <source>
        <dbReference type="ARBA" id="ARBA00029774"/>
    </source>
</evidence>
<dbReference type="EMBL" id="CP001779">
    <property type="protein sequence ID" value="ACZ01873.1"/>
    <property type="molecule type" value="Genomic_DNA"/>
</dbReference>
<keyword evidence="6" id="KW-0819">tRNA processing</keyword>
<evidence type="ECO:0000256" key="8">
    <source>
        <dbReference type="ARBA" id="ARBA00022741"/>
    </source>
</evidence>
<reference evidence="13 14" key="1">
    <citation type="journal article" date="2009" name="Stand. Genomic Sci.">
        <title>Complete genome sequence of Streptobacillus moniliformis type strain (9901T).</title>
        <authorList>
            <person name="Nolan M."/>
            <person name="Gronow S."/>
            <person name="Lapidus A."/>
            <person name="Ivanova N."/>
            <person name="Copeland A."/>
            <person name="Lucas S."/>
            <person name="Del Rio T.G."/>
            <person name="Chen F."/>
            <person name="Tice H."/>
            <person name="Pitluck S."/>
            <person name="Cheng J.F."/>
            <person name="Sims D."/>
            <person name="Meincke L."/>
            <person name="Bruce D."/>
            <person name="Goodwin L."/>
            <person name="Brettin T."/>
            <person name="Han C."/>
            <person name="Detter J.C."/>
            <person name="Ovchinikova G."/>
            <person name="Pati A."/>
            <person name="Mavromatis K."/>
            <person name="Mikhailova N."/>
            <person name="Chen A."/>
            <person name="Palaniappan K."/>
            <person name="Land M."/>
            <person name="Hauser L."/>
            <person name="Chang Y.J."/>
            <person name="Jeffries C.D."/>
            <person name="Rohde M."/>
            <person name="Sproer C."/>
            <person name="Goker M."/>
            <person name="Bristow J."/>
            <person name="Eisen J.A."/>
            <person name="Markowitz V."/>
            <person name="Hugenholtz P."/>
            <person name="Kyrpides N.C."/>
            <person name="Klenk H.P."/>
            <person name="Chain P."/>
        </authorList>
    </citation>
    <scope>NUCLEOTIDE SEQUENCE [LARGE SCALE GENOMIC DNA]</scope>
    <source>
        <strain evidence="14">ATCC 14647 / DSM 12112 / NCTC 10651 / 9901</strain>
    </source>
</reference>
<comment type="catalytic activity">
    <reaction evidence="11">
        <text>L-threonine + hydrogencarbonate + ATP = L-threonylcarbamoyladenylate + diphosphate + H2O</text>
        <dbReference type="Rhea" id="RHEA:36407"/>
        <dbReference type="ChEBI" id="CHEBI:15377"/>
        <dbReference type="ChEBI" id="CHEBI:17544"/>
        <dbReference type="ChEBI" id="CHEBI:30616"/>
        <dbReference type="ChEBI" id="CHEBI:33019"/>
        <dbReference type="ChEBI" id="CHEBI:57926"/>
        <dbReference type="ChEBI" id="CHEBI:73682"/>
        <dbReference type="EC" id="2.7.7.87"/>
    </reaction>
</comment>
<dbReference type="Gene3D" id="3.90.870.10">
    <property type="entry name" value="DHBP synthase"/>
    <property type="match status" value="1"/>
</dbReference>
<keyword evidence="9" id="KW-0067">ATP-binding</keyword>
<name>D1AVW3_STRM9</name>
<dbReference type="AlphaFoldDB" id="D1AVW3"/>
<evidence type="ECO:0000256" key="5">
    <source>
        <dbReference type="ARBA" id="ARBA00022679"/>
    </source>
</evidence>
<dbReference type="GO" id="GO:0061710">
    <property type="term" value="F:L-threonylcarbamoyladenylate synthase"/>
    <property type="evidence" value="ECO:0007669"/>
    <property type="project" value="UniProtKB-EC"/>
</dbReference>
<accession>D1AVW3</accession>
<dbReference type="PROSITE" id="PS51163">
    <property type="entry name" value="YRDC"/>
    <property type="match status" value="1"/>
</dbReference>
<evidence type="ECO:0000313" key="14">
    <source>
        <dbReference type="Proteomes" id="UP000002072"/>
    </source>
</evidence>
<keyword evidence="7" id="KW-0548">Nucleotidyltransferase</keyword>
<dbReference type="RefSeq" id="WP_012859419.1">
    <property type="nucleotide sequence ID" value="NC_013515.1"/>
</dbReference>
<comment type="similarity">
    <text evidence="2">Belongs to the SUA5 family.</text>
</comment>
<proteinExistence type="inferred from homology"/>
<dbReference type="HOGENOM" id="CLU_031397_3_2_0"/>
<evidence type="ECO:0000256" key="6">
    <source>
        <dbReference type="ARBA" id="ARBA00022694"/>
    </source>
</evidence>
<dbReference type="PANTHER" id="PTHR17490:SF16">
    <property type="entry name" value="THREONYLCARBAMOYL-AMP SYNTHASE"/>
    <property type="match status" value="1"/>
</dbReference>
<keyword evidence="14" id="KW-1185">Reference proteome</keyword>
<evidence type="ECO:0000259" key="12">
    <source>
        <dbReference type="PROSITE" id="PS51163"/>
    </source>
</evidence>
<evidence type="ECO:0000256" key="11">
    <source>
        <dbReference type="ARBA" id="ARBA00048366"/>
    </source>
</evidence>
<dbReference type="GO" id="GO:0000049">
    <property type="term" value="F:tRNA binding"/>
    <property type="evidence" value="ECO:0007669"/>
    <property type="project" value="TreeGrafter"/>
</dbReference>
<dbReference type="Pfam" id="PF01300">
    <property type="entry name" value="Sua5_yciO_yrdC"/>
    <property type="match status" value="1"/>
</dbReference>
<protein>
    <recommendedName>
        <fullName evidence="10">L-threonylcarbamoyladenylate synthase</fullName>
        <ecNumber evidence="3">2.7.7.87</ecNumber>
    </recommendedName>
    <alternativeName>
        <fullName evidence="10">L-threonylcarbamoyladenylate synthase</fullName>
    </alternativeName>
</protein>
<dbReference type="GO" id="GO:0005737">
    <property type="term" value="C:cytoplasm"/>
    <property type="evidence" value="ECO:0007669"/>
    <property type="project" value="UniProtKB-SubCell"/>
</dbReference>
<dbReference type="NCBIfam" id="TIGR00057">
    <property type="entry name" value="L-threonylcarbamoyladenylate synthase"/>
    <property type="match status" value="1"/>
</dbReference>